<dbReference type="InterPro" id="IPR046913">
    <property type="entry name" value="ABC-3C_CTD7"/>
</dbReference>
<proteinExistence type="predicted"/>
<evidence type="ECO:0000313" key="3">
    <source>
        <dbReference type="Proteomes" id="UP001606302"/>
    </source>
</evidence>
<accession>A0ABW7GQC9</accession>
<feature type="domain" description="ABC-three component systems C-terminal" evidence="1">
    <location>
        <begin position="279"/>
        <end position="398"/>
    </location>
</feature>
<organism evidence="2 3">
    <name type="scientific">Pelomonas lactea</name>
    <dbReference type="NCBI Taxonomy" id="3299030"/>
    <lineage>
        <taxon>Bacteria</taxon>
        <taxon>Pseudomonadati</taxon>
        <taxon>Pseudomonadota</taxon>
        <taxon>Betaproteobacteria</taxon>
        <taxon>Burkholderiales</taxon>
        <taxon>Sphaerotilaceae</taxon>
        <taxon>Roseateles</taxon>
    </lineage>
</organism>
<comment type="caution">
    <text evidence="2">The sequence shown here is derived from an EMBL/GenBank/DDBJ whole genome shotgun (WGS) entry which is preliminary data.</text>
</comment>
<keyword evidence="3" id="KW-1185">Reference proteome</keyword>
<name>A0ABW7GQC9_9BURK</name>
<protein>
    <submittedName>
        <fullName evidence="2">ABC-three component system protein</fullName>
    </submittedName>
</protein>
<dbReference type="EMBL" id="JBIGHX010000008">
    <property type="protein sequence ID" value="MFG6464021.1"/>
    <property type="molecule type" value="Genomic_DNA"/>
</dbReference>
<evidence type="ECO:0000313" key="2">
    <source>
        <dbReference type="EMBL" id="MFG6464021.1"/>
    </source>
</evidence>
<dbReference type="RefSeq" id="WP_394513286.1">
    <property type="nucleotide sequence ID" value="NZ_JBIGHX010000008.1"/>
</dbReference>
<reference evidence="2 3" key="1">
    <citation type="submission" date="2024-08" db="EMBL/GenBank/DDBJ databases">
        <authorList>
            <person name="Lu H."/>
        </authorList>
    </citation>
    <scope>NUCLEOTIDE SEQUENCE [LARGE SCALE GENOMIC DNA]</scope>
    <source>
        <strain evidence="2 3">DXS20W</strain>
    </source>
</reference>
<dbReference type="Proteomes" id="UP001606302">
    <property type="component" value="Unassembled WGS sequence"/>
</dbReference>
<evidence type="ECO:0000259" key="1">
    <source>
        <dbReference type="Pfam" id="PF20283"/>
    </source>
</evidence>
<gene>
    <name evidence="2" type="ORF">ACG04Q_20785</name>
</gene>
<dbReference type="Pfam" id="PF20283">
    <property type="entry name" value="CTD7"/>
    <property type="match status" value="1"/>
</dbReference>
<sequence length="405" mass="44520">MGRFVAAVDAEAARMSGAAPLVVKHAAAGPYLGFALQPVRLCYYLLSSPRDSSVSLEYLDDVAVHYADGTLLLEQCKSALAHNPISDWSDDLWKTVANWLDAVETKKVDGAKTSFQLYVTPPKPGKLSAAMHAAADAKAVEALVTQVRDKLKKKADAPKCIAHVQKFLDATDELRVAVVGKTAVFATDADPLEPLRELLRPTVPEASLDVICASAIGQAKEAADKCIRRKVPALVGVAEFRRNFHAFVQQNNMAGYLPTFTAAPSKDVTKALLTTRPVFVRQLQLIDASEEQQLRAASDLMRTSGDKVKWADQGLVHDRTFEDWEETLLRKHDAALSEVKETYSEKPQEAQGRIVYSRCAAMEVPLDSREVPGHFTHGGFNDLADRRKLGWHPEHQALLNEEDAK</sequence>